<feature type="compositionally biased region" description="Basic residues" evidence="1">
    <location>
        <begin position="37"/>
        <end position="49"/>
    </location>
</feature>
<dbReference type="Proteomes" id="UP000585614">
    <property type="component" value="Unassembled WGS sequence"/>
</dbReference>
<reference evidence="2 3" key="1">
    <citation type="journal article" date="2020" name="Nature">
        <title>Six reference-quality genomes reveal evolution of bat adaptations.</title>
        <authorList>
            <person name="Jebb D."/>
            <person name="Huang Z."/>
            <person name="Pippel M."/>
            <person name="Hughes G.M."/>
            <person name="Lavrichenko K."/>
            <person name="Devanna P."/>
            <person name="Winkler S."/>
            <person name="Jermiin L.S."/>
            <person name="Skirmuntt E.C."/>
            <person name="Katzourakis A."/>
            <person name="Burkitt-Gray L."/>
            <person name="Ray D.A."/>
            <person name="Sullivan K.A.M."/>
            <person name="Roscito J.G."/>
            <person name="Kirilenko B.M."/>
            <person name="Davalos L.M."/>
            <person name="Corthals A.P."/>
            <person name="Power M.L."/>
            <person name="Jones G."/>
            <person name="Ransome R.D."/>
            <person name="Dechmann D.K.N."/>
            <person name="Locatelli A.G."/>
            <person name="Puechmaille S.J."/>
            <person name="Fedrigo O."/>
            <person name="Jarvis E.D."/>
            <person name="Hiller M."/>
            <person name="Vernes S.C."/>
            <person name="Myers E.W."/>
            <person name="Teeling E.C."/>
        </authorList>
    </citation>
    <scope>NUCLEOTIDE SEQUENCE [LARGE SCALE GENOMIC DNA]</scope>
    <source>
        <strain evidence="2">MRhiFer1</strain>
        <tissue evidence="2">Lung</tissue>
    </source>
</reference>
<dbReference type="AlphaFoldDB" id="A0A7J7RXL9"/>
<evidence type="ECO:0000313" key="3">
    <source>
        <dbReference type="Proteomes" id="UP000585614"/>
    </source>
</evidence>
<proteinExistence type="predicted"/>
<comment type="caution">
    <text evidence="2">The sequence shown here is derived from an EMBL/GenBank/DDBJ whole genome shotgun (WGS) entry which is preliminary data.</text>
</comment>
<feature type="region of interest" description="Disordered" evidence="1">
    <location>
        <begin position="26"/>
        <end position="49"/>
    </location>
</feature>
<dbReference type="EMBL" id="JACAGC010000024">
    <property type="protein sequence ID" value="KAF6280932.1"/>
    <property type="molecule type" value="Genomic_DNA"/>
</dbReference>
<evidence type="ECO:0000313" key="2">
    <source>
        <dbReference type="EMBL" id="KAF6280932.1"/>
    </source>
</evidence>
<sequence>MASDSAMTEARMGLHDAGSIWGSIRSHQECTGGGHCPRGRGRSVSRRNLQRLRSVKTGIPFRTQSTGLHESGGRWGIQNREAEDHSVQGAFSSLSHISLAIKIMDSGVRKPSLQISALTFV</sequence>
<organism evidence="2 3">
    <name type="scientific">Rhinolophus ferrumequinum</name>
    <name type="common">Greater horseshoe bat</name>
    <dbReference type="NCBI Taxonomy" id="59479"/>
    <lineage>
        <taxon>Eukaryota</taxon>
        <taxon>Metazoa</taxon>
        <taxon>Chordata</taxon>
        <taxon>Craniata</taxon>
        <taxon>Vertebrata</taxon>
        <taxon>Euteleostomi</taxon>
        <taxon>Mammalia</taxon>
        <taxon>Eutheria</taxon>
        <taxon>Laurasiatheria</taxon>
        <taxon>Chiroptera</taxon>
        <taxon>Yinpterochiroptera</taxon>
        <taxon>Rhinolophoidea</taxon>
        <taxon>Rhinolophidae</taxon>
        <taxon>Rhinolophinae</taxon>
        <taxon>Rhinolophus</taxon>
    </lineage>
</organism>
<accession>A0A7J7RXL9</accession>
<gene>
    <name evidence="2" type="ORF">mRhiFer1_009311</name>
</gene>
<name>A0A7J7RXL9_RHIFE</name>
<evidence type="ECO:0000256" key="1">
    <source>
        <dbReference type="SAM" id="MobiDB-lite"/>
    </source>
</evidence>
<protein>
    <submittedName>
        <fullName evidence="2">Uncharacterized protein</fullName>
    </submittedName>
</protein>